<protein>
    <submittedName>
        <fullName evidence="4">PEP-CTERM sorting domain-containing protein</fullName>
    </submittedName>
</protein>
<dbReference type="KEGG" id="mfy:HH212_18075"/>
<name>A0A7Z2W268_9BURK</name>
<dbReference type="Gene3D" id="2.60.40.680">
    <property type="match status" value="1"/>
</dbReference>
<evidence type="ECO:0000313" key="5">
    <source>
        <dbReference type="Proteomes" id="UP000502415"/>
    </source>
</evidence>
<feature type="domain" description="Ice-binding protein C-terminal" evidence="3">
    <location>
        <begin position="162"/>
        <end position="185"/>
    </location>
</feature>
<dbReference type="InterPro" id="IPR002102">
    <property type="entry name" value="Cohesin_dom"/>
</dbReference>
<dbReference type="AlphaFoldDB" id="A0A7Z2W268"/>
<gene>
    <name evidence="4" type="ORF">HH212_18075</name>
</gene>
<dbReference type="Proteomes" id="UP000502415">
    <property type="component" value="Chromosome"/>
</dbReference>
<dbReference type="Pfam" id="PF00963">
    <property type="entry name" value="Cohesin"/>
    <property type="match status" value="1"/>
</dbReference>
<evidence type="ECO:0000259" key="3">
    <source>
        <dbReference type="Pfam" id="PF07589"/>
    </source>
</evidence>
<dbReference type="EMBL" id="CP051685">
    <property type="protein sequence ID" value="QJE03438.1"/>
    <property type="molecule type" value="Genomic_DNA"/>
</dbReference>
<feature type="chain" id="PRO_5030746866" evidence="1">
    <location>
        <begin position="23"/>
        <end position="194"/>
    </location>
</feature>
<dbReference type="NCBIfam" id="TIGR02595">
    <property type="entry name" value="PEP_CTERM"/>
    <property type="match status" value="1"/>
</dbReference>
<evidence type="ECO:0000259" key="2">
    <source>
        <dbReference type="Pfam" id="PF00963"/>
    </source>
</evidence>
<reference evidence="4 5" key="1">
    <citation type="submission" date="2020-04" db="EMBL/GenBank/DDBJ databases">
        <title>Genome sequencing of novel species.</title>
        <authorList>
            <person name="Heo J."/>
            <person name="Kim S.-J."/>
            <person name="Kim J.-S."/>
            <person name="Hong S.-B."/>
            <person name="Kwon S.-W."/>
        </authorList>
    </citation>
    <scope>NUCLEOTIDE SEQUENCE [LARGE SCALE GENOMIC DNA]</scope>
    <source>
        <strain evidence="4 5">GN2-R2</strain>
    </source>
</reference>
<dbReference type="RefSeq" id="WP_170205518.1">
    <property type="nucleotide sequence ID" value="NZ_CP051685.1"/>
</dbReference>
<dbReference type="CDD" id="cd08547">
    <property type="entry name" value="Type_II_cohesin"/>
    <property type="match status" value="1"/>
</dbReference>
<proteinExistence type="predicted"/>
<dbReference type="PROSITE" id="PS51257">
    <property type="entry name" value="PROKAR_LIPOPROTEIN"/>
    <property type="match status" value="1"/>
</dbReference>
<keyword evidence="1" id="KW-0732">Signal</keyword>
<organism evidence="4 5">
    <name type="scientific">Massilia forsythiae</name>
    <dbReference type="NCBI Taxonomy" id="2728020"/>
    <lineage>
        <taxon>Bacteria</taxon>
        <taxon>Pseudomonadati</taxon>
        <taxon>Pseudomonadota</taxon>
        <taxon>Betaproteobacteria</taxon>
        <taxon>Burkholderiales</taxon>
        <taxon>Oxalobacteraceae</taxon>
        <taxon>Telluria group</taxon>
        <taxon>Massilia</taxon>
    </lineage>
</organism>
<dbReference type="InterPro" id="IPR013424">
    <property type="entry name" value="Ice-binding_C"/>
</dbReference>
<keyword evidence="5" id="KW-1185">Reference proteome</keyword>
<dbReference type="GO" id="GO:0000272">
    <property type="term" value="P:polysaccharide catabolic process"/>
    <property type="evidence" value="ECO:0007669"/>
    <property type="project" value="InterPro"/>
</dbReference>
<feature type="signal peptide" evidence="1">
    <location>
        <begin position="1"/>
        <end position="22"/>
    </location>
</feature>
<dbReference type="GO" id="GO:0030246">
    <property type="term" value="F:carbohydrate binding"/>
    <property type="evidence" value="ECO:0007669"/>
    <property type="project" value="InterPro"/>
</dbReference>
<dbReference type="InterPro" id="IPR008965">
    <property type="entry name" value="CBM2/CBM3_carb-bd_dom_sf"/>
</dbReference>
<sequence length="194" mass="19624">MKRWKTLFGAVALSAACVPAWAVPTLSFTSPGSVPPGSFVGVDVVISDVSDLYAYNFSITFDPKVVDVGGVSQQGFLSSAGPTFGTTGEIDNSTGIISFAGYTLVGPQAGASGSGSLLHITFNALANGVSSLNFSDLVFLDSNLNDIAVTANPGSVTISTIDVPEPGSWMLVGIGAVAAAALRRRTGARCAACA</sequence>
<evidence type="ECO:0000313" key="4">
    <source>
        <dbReference type="EMBL" id="QJE03438.1"/>
    </source>
</evidence>
<accession>A0A7Z2W268</accession>
<dbReference type="SUPFAM" id="SSF49384">
    <property type="entry name" value="Carbohydrate-binding domain"/>
    <property type="match status" value="1"/>
</dbReference>
<feature type="domain" description="Cohesin" evidence="2">
    <location>
        <begin position="26"/>
        <end position="158"/>
    </location>
</feature>
<evidence type="ECO:0000256" key="1">
    <source>
        <dbReference type="SAM" id="SignalP"/>
    </source>
</evidence>
<dbReference type="Pfam" id="PF07589">
    <property type="entry name" value="PEP-CTERM"/>
    <property type="match status" value="1"/>
</dbReference>